<dbReference type="GO" id="GO:0016491">
    <property type="term" value="F:oxidoreductase activity"/>
    <property type="evidence" value="ECO:0007669"/>
    <property type="project" value="UniProtKB-KW"/>
</dbReference>
<protein>
    <submittedName>
        <fullName evidence="6">Acyl-CoA dehydrogenase family protein</fullName>
        <ecNumber evidence="6">1.-.-.-</ecNumber>
    </submittedName>
</protein>
<dbReference type="CDD" id="cd00567">
    <property type="entry name" value="ACAD"/>
    <property type="match status" value="1"/>
</dbReference>
<dbReference type="InterPro" id="IPR013107">
    <property type="entry name" value="Acyl-CoA_DH_C"/>
</dbReference>
<organism evidence="6 7">
    <name type="scientific">Robertmurraya beringensis</name>
    <dbReference type="NCBI Taxonomy" id="641660"/>
    <lineage>
        <taxon>Bacteria</taxon>
        <taxon>Bacillati</taxon>
        <taxon>Bacillota</taxon>
        <taxon>Bacilli</taxon>
        <taxon>Bacillales</taxon>
        <taxon>Bacillaceae</taxon>
        <taxon>Robertmurraya</taxon>
    </lineage>
</organism>
<evidence type="ECO:0000313" key="6">
    <source>
        <dbReference type="EMBL" id="MFC0473872.1"/>
    </source>
</evidence>
<reference evidence="6 7" key="1">
    <citation type="submission" date="2024-09" db="EMBL/GenBank/DDBJ databases">
        <authorList>
            <person name="Sun Q."/>
            <person name="Mori K."/>
        </authorList>
    </citation>
    <scope>NUCLEOTIDE SEQUENCE [LARGE SCALE GENOMIC DNA]</scope>
    <source>
        <strain evidence="6 7">CGMCC 1.9126</strain>
    </source>
</reference>
<feature type="domain" description="Acyl-CoA dehydrogenase/oxidase N-terminal" evidence="4">
    <location>
        <begin position="12"/>
        <end position="100"/>
    </location>
</feature>
<dbReference type="InterPro" id="IPR037069">
    <property type="entry name" value="AcylCoA_DH/ox_N_sf"/>
</dbReference>
<evidence type="ECO:0000259" key="4">
    <source>
        <dbReference type="Pfam" id="PF02771"/>
    </source>
</evidence>
<keyword evidence="7" id="KW-1185">Reference proteome</keyword>
<evidence type="ECO:0000259" key="5">
    <source>
        <dbReference type="Pfam" id="PF08028"/>
    </source>
</evidence>
<dbReference type="PANTHER" id="PTHR43884:SF25">
    <property type="entry name" value="ACYL-COA DEHYDROGENASE YDBM-RELATED"/>
    <property type="match status" value="1"/>
</dbReference>
<comment type="caution">
    <text evidence="6">The sequence shown here is derived from an EMBL/GenBank/DDBJ whole genome shotgun (WGS) entry which is preliminary data.</text>
</comment>
<dbReference type="Gene3D" id="1.20.140.10">
    <property type="entry name" value="Butyryl-CoA Dehydrogenase, subunit A, domain 3"/>
    <property type="match status" value="1"/>
</dbReference>
<name>A0ABV6KKM8_9BACI</name>
<dbReference type="Pfam" id="PF08028">
    <property type="entry name" value="Acyl-CoA_dh_2"/>
    <property type="match status" value="1"/>
</dbReference>
<feature type="domain" description="Acyl-CoA dehydrogenase C-terminal" evidence="5">
    <location>
        <begin position="249"/>
        <end position="366"/>
    </location>
</feature>
<dbReference type="InterPro" id="IPR036250">
    <property type="entry name" value="AcylCo_DH-like_C"/>
</dbReference>
<evidence type="ECO:0000256" key="2">
    <source>
        <dbReference type="ARBA" id="ARBA00023002"/>
    </source>
</evidence>
<evidence type="ECO:0000259" key="3">
    <source>
        <dbReference type="Pfam" id="PF02770"/>
    </source>
</evidence>
<proteinExistence type="predicted"/>
<evidence type="ECO:0000256" key="1">
    <source>
        <dbReference type="ARBA" id="ARBA00022630"/>
    </source>
</evidence>
<keyword evidence="1" id="KW-0285">Flavoprotein</keyword>
<dbReference type="SUPFAM" id="SSF56645">
    <property type="entry name" value="Acyl-CoA dehydrogenase NM domain-like"/>
    <property type="match status" value="1"/>
</dbReference>
<dbReference type="PIRSF" id="PIRSF016578">
    <property type="entry name" value="HsaA"/>
    <property type="match status" value="1"/>
</dbReference>
<feature type="domain" description="Acyl-CoA oxidase/dehydrogenase middle" evidence="3">
    <location>
        <begin position="129"/>
        <end position="220"/>
    </location>
</feature>
<sequence length="388" mass="43713">MGYHEQYFLKTNRHKELYHMVSKLADSFQERSEQHDREGSFPYENIEELKKSGYSKLSVPEELGGKGISLYELVLLQERLAQGDGSTALSIGWHLGIVMDTAEKKVWKNGAFEKIAKDIVHQGALLNSAVSEAATGSPTRGGRPQTLAVQEGEQWVLNGRKTFTTMSPVLDYFIVVAAVEKNDEIAQFIVPRETKGLEIVETWDTMAMRGTGSHDILLQNARVPYDALVQVLDQESKKKANGWLLHIPACYMGIALAARNYAVNYANNYKPNSIKGPISELPNIRQHIGEMELKLMSARTFLYSVAERWDQDVEHRYELHAELAAVKHVVTNTAMEVVDKAMRIVGAQSLYHKNPLQRYYRDVRAGLHNPPMDDAVVSMLAQRASKEK</sequence>
<dbReference type="Pfam" id="PF02771">
    <property type="entry name" value="Acyl-CoA_dh_N"/>
    <property type="match status" value="1"/>
</dbReference>
<accession>A0ABV6KKM8</accession>
<evidence type="ECO:0000313" key="7">
    <source>
        <dbReference type="Proteomes" id="UP001589738"/>
    </source>
</evidence>
<dbReference type="PANTHER" id="PTHR43884">
    <property type="entry name" value="ACYL-COA DEHYDROGENASE"/>
    <property type="match status" value="1"/>
</dbReference>
<dbReference type="InterPro" id="IPR009100">
    <property type="entry name" value="AcylCoA_DH/oxidase_NM_dom_sf"/>
</dbReference>
<dbReference type="InterPro" id="IPR046373">
    <property type="entry name" value="Acyl-CoA_Oxase/DH_mid-dom_sf"/>
</dbReference>
<dbReference type="Gene3D" id="2.40.110.10">
    <property type="entry name" value="Butyryl-CoA Dehydrogenase, subunit A, domain 2"/>
    <property type="match status" value="1"/>
</dbReference>
<dbReference type="Pfam" id="PF02770">
    <property type="entry name" value="Acyl-CoA_dh_M"/>
    <property type="match status" value="1"/>
</dbReference>
<dbReference type="Gene3D" id="1.10.540.10">
    <property type="entry name" value="Acyl-CoA dehydrogenase/oxidase, N-terminal domain"/>
    <property type="match status" value="1"/>
</dbReference>
<dbReference type="EC" id="1.-.-.-" evidence="6"/>
<keyword evidence="2 6" id="KW-0560">Oxidoreductase</keyword>
<dbReference type="SUPFAM" id="SSF47203">
    <property type="entry name" value="Acyl-CoA dehydrogenase C-terminal domain-like"/>
    <property type="match status" value="1"/>
</dbReference>
<dbReference type="Proteomes" id="UP001589738">
    <property type="component" value="Unassembled WGS sequence"/>
</dbReference>
<gene>
    <name evidence="6" type="ORF">ACFFHF_00745</name>
</gene>
<dbReference type="EMBL" id="JBHLUU010000005">
    <property type="protein sequence ID" value="MFC0473872.1"/>
    <property type="molecule type" value="Genomic_DNA"/>
</dbReference>
<dbReference type="InterPro" id="IPR006091">
    <property type="entry name" value="Acyl-CoA_Oxase/DH_mid-dom"/>
</dbReference>
<dbReference type="InterPro" id="IPR013786">
    <property type="entry name" value="AcylCoA_DH/ox_N"/>
</dbReference>
<dbReference type="RefSeq" id="WP_377057412.1">
    <property type="nucleotide sequence ID" value="NZ_JBHLUU010000005.1"/>
</dbReference>